<evidence type="ECO:0000313" key="3">
    <source>
        <dbReference type="Proteomes" id="UP000198588"/>
    </source>
</evidence>
<dbReference type="Gene3D" id="3.40.50.720">
    <property type="entry name" value="NAD(P)-binding Rossmann-like Domain"/>
    <property type="match status" value="1"/>
</dbReference>
<dbReference type="EMBL" id="FMXM01000017">
    <property type="protein sequence ID" value="SDA92735.1"/>
    <property type="molecule type" value="Genomic_DNA"/>
</dbReference>
<protein>
    <submittedName>
        <fullName evidence="2">NAD dependent epimerase/dehydratase family protein</fullName>
    </submittedName>
</protein>
<gene>
    <name evidence="2" type="ORF">SAMN02927914_04813</name>
</gene>
<evidence type="ECO:0000313" key="2">
    <source>
        <dbReference type="EMBL" id="SDA92735.1"/>
    </source>
</evidence>
<organism evidence="2 3">
    <name type="scientific">Mesorhizobium qingshengii</name>
    <dbReference type="NCBI Taxonomy" id="1165689"/>
    <lineage>
        <taxon>Bacteria</taxon>
        <taxon>Pseudomonadati</taxon>
        <taxon>Pseudomonadota</taxon>
        <taxon>Alphaproteobacteria</taxon>
        <taxon>Hyphomicrobiales</taxon>
        <taxon>Phyllobacteriaceae</taxon>
        <taxon>Mesorhizobium</taxon>
    </lineage>
</organism>
<feature type="domain" description="NAD-dependent epimerase/dehydratase" evidence="1">
    <location>
        <begin position="2"/>
        <end position="35"/>
    </location>
</feature>
<dbReference type="AlphaFoldDB" id="A0A1G5ZDX9"/>
<sequence>MLQRKPIRGFNHGEMWRDFTYIDDVVDGVVAVLDMELPLFDRTVGY</sequence>
<dbReference type="RefSeq" id="WP_244529832.1">
    <property type="nucleotide sequence ID" value="NZ_FMXM01000017.1"/>
</dbReference>
<evidence type="ECO:0000259" key="1">
    <source>
        <dbReference type="Pfam" id="PF01370"/>
    </source>
</evidence>
<name>A0A1G5ZDX9_9HYPH</name>
<proteinExistence type="predicted"/>
<dbReference type="STRING" id="1165689.SAMN02927914_04813"/>
<accession>A0A1G5ZDX9</accession>
<dbReference type="Pfam" id="PF01370">
    <property type="entry name" value="Epimerase"/>
    <property type="match status" value="1"/>
</dbReference>
<dbReference type="InterPro" id="IPR001509">
    <property type="entry name" value="Epimerase_deHydtase"/>
</dbReference>
<dbReference type="SUPFAM" id="SSF51735">
    <property type="entry name" value="NAD(P)-binding Rossmann-fold domains"/>
    <property type="match status" value="1"/>
</dbReference>
<dbReference type="Proteomes" id="UP000198588">
    <property type="component" value="Unassembled WGS sequence"/>
</dbReference>
<reference evidence="2 3" key="1">
    <citation type="submission" date="2016-10" db="EMBL/GenBank/DDBJ databases">
        <authorList>
            <person name="de Groot N.N."/>
        </authorList>
    </citation>
    <scope>NUCLEOTIDE SEQUENCE [LARGE SCALE GENOMIC DNA]</scope>
    <source>
        <strain evidence="2 3">CGMCC 1.12097</strain>
    </source>
</reference>
<dbReference type="InterPro" id="IPR036291">
    <property type="entry name" value="NAD(P)-bd_dom_sf"/>
</dbReference>